<dbReference type="EMBL" id="LAZR01003102">
    <property type="protein sequence ID" value="KKN21977.1"/>
    <property type="molecule type" value="Genomic_DNA"/>
</dbReference>
<comment type="caution">
    <text evidence="1">The sequence shown here is derived from an EMBL/GenBank/DDBJ whole genome shotgun (WGS) entry which is preliminary data.</text>
</comment>
<gene>
    <name evidence="1" type="ORF">LCGC14_0919820</name>
</gene>
<name>A0A0F9PBS3_9ZZZZ</name>
<organism evidence="1">
    <name type="scientific">marine sediment metagenome</name>
    <dbReference type="NCBI Taxonomy" id="412755"/>
    <lineage>
        <taxon>unclassified sequences</taxon>
        <taxon>metagenomes</taxon>
        <taxon>ecological metagenomes</taxon>
    </lineage>
</organism>
<sequence length="112" mass="12653">MCIRQLLESNNVSRMTGNPTSQEAWLRTRLLSVLGDYAQLVAEVRDLAEPVTMTIDKGEDAGEYTLRKGIPIRMRKKLNKLADMALDMAQDITRLPKSSELYLASRTAQGRR</sequence>
<evidence type="ECO:0000313" key="1">
    <source>
        <dbReference type="EMBL" id="KKN21977.1"/>
    </source>
</evidence>
<reference evidence="1" key="1">
    <citation type="journal article" date="2015" name="Nature">
        <title>Complex archaea that bridge the gap between prokaryotes and eukaryotes.</title>
        <authorList>
            <person name="Spang A."/>
            <person name="Saw J.H."/>
            <person name="Jorgensen S.L."/>
            <person name="Zaremba-Niedzwiedzka K."/>
            <person name="Martijn J."/>
            <person name="Lind A.E."/>
            <person name="van Eijk R."/>
            <person name="Schleper C."/>
            <person name="Guy L."/>
            <person name="Ettema T.J."/>
        </authorList>
    </citation>
    <scope>NUCLEOTIDE SEQUENCE</scope>
</reference>
<proteinExistence type="predicted"/>
<accession>A0A0F9PBS3</accession>
<protein>
    <submittedName>
        <fullName evidence="1">Uncharacterized protein</fullName>
    </submittedName>
</protein>
<dbReference type="AlphaFoldDB" id="A0A0F9PBS3"/>